<reference evidence="1" key="1">
    <citation type="submission" date="2020-03" db="EMBL/GenBank/DDBJ databases">
        <title>The deep terrestrial virosphere.</title>
        <authorList>
            <person name="Holmfeldt K."/>
            <person name="Nilsson E."/>
            <person name="Simone D."/>
            <person name="Lopez-Fernandez M."/>
            <person name="Wu X."/>
            <person name="de Brujin I."/>
            <person name="Lundin D."/>
            <person name="Andersson A."/>
            <person name="Bertilsson S."/>
            <person name="Dopson M."/>
        </authorList>
    </citation>
    <scope>NUCLEOTIDE SEQUENCE</scope>
    <source>
        <strain evidence="1">MM415B02765</strain>
    </source>
</reference>
<gene>
    <name evidence="1" type="ORF">MM415B02765_0007</name>
</gene>
<dbReference type="EMBL" id="MT142777">
    <property type="protein sequence ID" value="QJA88426.1"/>
    <property type="molecule type" value="Genomic_DNA"/>
</dbReference>
<accession>A0A6M3L1L4</accession>
<name>A0A6M3L1L4_9ZZZZ</name>
<organism evidence="1">
    <name type="scientific">viral metagenome</name>
    <dbReference type="NCBI Taxonomy" id="1070528"/>
    <lineage>
        <taxon>unclassified sequences</taxon>
        <taxon>metagenomes</taxon>
        <taxon>organismal metagenomes</taxon>
    </lineage>
</organism>
<evidence type="ECO:0000313" key="1">
    <source>
        <dbReference type="EMBL" id="QJA88426.1"/>
    </source>
</evidence>
<dbReference type="AlphaFoldDB" id="A0A6M3L1L4"/>
<protein>
    <submittedName>
        <fullName evidence="1">Uncharacterized protein</fullName>
    </submittedName>
</protein>
<sequence length="54" mass="6216">MQNNEQTSVRVSKENRKRLNKIAGDIKSRTGEMATANDAIDYLFEMLDKQEAQK</sequence>
<proteinExistence type="predicted"/>